<feature type="transmembrane region" description="Helical" evidence="1">
    <location>
        <begin position="216"/>
        <end position="236"/>
    </location>
</feature>
<evidence type="ECO:0000259" key="2">
    <source>
        <dbReference type="Pfam" id="PF20152"/>
    </source>
</evidence>
<evidence type="ECO:0000256" key="1">
    <source>
        <dbReference type="SAM" id="Phobius"/>
    </source>
</evidence>
<protein>
    <recommendedName>
        <fullName evidence="2">DUF6534 domain-containing protein</fullName>
    </recommendedName>
</protein>
<keyword evidence="4" id="KW-1185">Reference proteome</keyword>
<evidence type="ECO:0000313" key="3">
    <source>
        <dbReference type="EMBL" id="KAJ7754634.1"/>
    </source>
</evidence>
<dbReference type="AlphaFoldDB" id="A0AAD7NBD2"/>
<feature type="transmembrane region" description="Helical" evidence="1">
    <location>
        <begin position="23"/>
        <end position="45"/>
    </location>
</feature>
<dbReference type="PANTHER" id="PTHR40465">
    <property type="entry name" value="CHROMOSOME 1, WHOLE GENOME SHOTGUN SEQUENCE"/>
    <property type="match status" value="1"/>
</dbReference>
<feature type="transmembrane region" description="Helical" evidence="1">
    <location>
        <begin position="57"/>
        <end position="77"/>
    </location>
</feature>
<sequence>MSANVTAAAATAGPTYAQIFGPVFWGFCVALMLCGVSALQGYLYFTRYNDKIGVRFVAAMMLTLDFLSMALICQSMYYYMLPHFGSFAPLDAVTKELVVECLISAVITFTSQMYFVYQLHMVKSPGTTAAVMNASVFVLGMIGLAGAIGCVWVMFLYPHSIFMHRNHTFAILAGIAKGFGAGADIVATIAMCMFLKSANTGITRTSSLLKSLMHLVINRGLLVTAAQILLLITFFATSGHLYWLAVHINTTKLYVNTFFGMLNARTSLQDKYATGHMSLSAETSASANSRRRSTAVNTALTNGDRKAGDLDAQDYALSAIRVPTASMVSEI</sequence>
<gene>
    <name evidence="3" type="ORF">DFH07DRAFT_501118</name>
</gene>
<proteinExistence type="predicted"/>
<name>A0AAD7NBD2_9AGAR</name>
<keyword evidence="1" id="KW-1133">Transmembrane helix</keyword>
<dbReference type="Pfam" id="PF20152">
    <property type="entry name" value="DUF6534"/>
    <property type="match status" value="1"/>
</dbReference>
<feature type="transmembrane region" description="Helical" evidence="1">
    <location>
        <begin position="242"/>
        <end position="262"/>
    </location>
</feature>
<comment type="caution">
    <text evidence="3">The sequence shown here is derived from an EMBL/GenBank/DDBJ whole genome shotgun (WGS) entry which is preliminary data.</text>
</comment>
<keyword evidence="1" id="KW-0812">Transmembrane</keyword>
<dbReference type="EMBL" id="JARJLG010000066">
    <property type="protein sequence ID" value="KAJ7754634.1"/>
    <property type="molecule type" value="Genomic_DNA"/>
</dbReference>
<dbReference type="Proteomes" id="UP001215280">
    <property type="component" value="Unassembled WGS sequence"/>
</dbReference>
<keyword evidence="1" id="KW-0472">Membrane</keyword>
<feature type="transmembrane region" description="Helical" evidence="1">
    <location>
        <begin position="97"/>
        <end position="117"/>
    </location>
</feature>
<feature type="domain" description="DUF6534" evidence="2">
    <location>
        <begin position="181"/>
        <end position="266"/>
    </location>
</feature>
<feature type="transmembrane region" description="Helical" evidence="1">
    <location>
        <begin position="169"/>
        <end position="195"/>
    </location>
</feature>
<organism evidence="3 4">
    <name type="scientific">Mycena maculata</name>
    <dbReference type="NCBI Taxonomy" id="230809"/>
    <lineage>
        <taxon>Eukaryota</taxon>
        <taxon>Fungi</taxon>
        <taxon>Dikarya</taxon>
        <taxon>Basidiomycota</taxon>
        <taxon>Agaricomycotina</taxon>
        <taxon>Agaricomycetes</taxon>
        <taxon>Agaricomycetidae</taxon>
        <taxon>Agaricales</taxon>
        <taxon>Marasmiineae</taxon>
        <taxon>Mycenaceae</taxon>
        <taxon>Mycena</taxon>
    </lineage>
</organism>
<evidence type="ECO:0000313" key="4">
    <source>
        <dbReference type="Proteomes" id="UP001215280"/>
    </source>
</evidence>
<reference evidence="3" key="1">
    <citation type="submission" date="2023-03" db="EMBL/GenBank/DDBJ databases">
        <title>Massive genome expansion in bonnet fungi (Mycena s.s.) driven by repeated elements and novel gene families across ecological guilds.</title>
        <authorList>
            <consortium name="Lawrence Berkeley National Laboratory"/>
            <person name="Harder C.B."/>
            <person name="Miyauchi S."/>
            <person name="Viragh M."/>
            <person name="Kuo A."/>
            <person name="Thoen E."/>
            <person name="Andreopoulos B."/>
            <person name="Lu D."/>
            <person name="Skrede I."/>
            <person name="Drula E."/>
            <person name="Henrissat B."/>
            <person name="Morin E."/>
            <person name="Kohler A."/>
            <person name="Barry K."/>
            <person name="LaButti K."/>
            <person name="Morin E."/>
            <person name="Salamov A."/>
            <person name="Lipzen A."/>
            <person name="Mereny Z."/>
            <person name="Hegedus B."/>
            <person name="Baldrian P."/>
            <person name="Stursova M."/>
            <person name="Weitz H."/>
            <person name="Taylor A."/>
            <person name="Grigoriev I.V."/>
            <person name="Nagy L.G."/>
            <person name="Martin F."/>
            <person name="Kauserud H."/>
        </authorList>
    </citation>
    <scope>NUCLEOTIDE SEQUENCE</scope>
    <source>
        <strain evidence="3">CBHHK188m</strain>
    </source>
</reference>
<dbReference type="PANTHER" id="PTHR40465:SF1">
    <property type="entry name" value="DUF6534 DOMAIN-CONTAINING PROTEIN"/>
    <property type="match status" value="1"/>
</dbReference>
<dbReference type="InterPro" id="IPR045339">
    <property type="entry name" value="DUF6534"/>
</dbReference>
<feature type="transmembrane region" description="Helical" evidence="1">
    <location>
        <begin position="129"/>
        <end position="157"/>
    </location>
</feature>
<accession>A0AAD7NBD2</accession>